<dbReference type="SUPFAM" id="SSF52218">
    <property type="entry name" value="Flavoproteins"/>
    <property type="match status" value="1"/>
</dbReference>
<dbReference type="PANTHER" id="PTHR38030:SF2">
    <property type="entry name" value="PROTOPORPHYRINOGEN IX DEHYDROGENASE [QUINONE]"/>
    <property type="match status" value="1"/>
</dbReference>
<comment type="caution">
    <text evidence="2">The sequence shown here is derived from an EMBL/GenBank/DDBJ whole genome shotgun (WGS) entry which is preliminary data.</text>
</comment>
<dbReference type="EMBL" id="QNRK01000011">
    <property type="protein sequence ID" value="RBP13834.1"/>
    <property type="molecule type" value="Genomic_DNA"/>
</dbReference>
<evidence type="ECO:0000313" key="2">
    <source>
        <dbReference type="EMBL" id="RBP13834.1"/>
    </source>
</evidence>
<dbReference type="InterPro" id="IPR052200">
    <property type="entry name" value="Protoporphyrinogen_IX_DH"/>
</dbReference>
<name>A0A366FGN6_9HYPH</name>
<reference evidence="2 3" key="1">
    <citation type="submission" date="2018-06" db="EMBL/GenBank/DDBJ databases">
        <title>Genomic Encyclopedia of Type Strains, Phase IV (KMG-IV): sequencing the most valuable type-strain genomes for metagenomic binning, comparative biology and taxonomic classification.</title>
        <authorList>
            <person name="Goeker M."/>
        </authorList>
    </citation>
    <scope>NUCLEOTIDE SEQUENCE [LARGE SCALE GENOMIC DNA]</scope>
    <source>
        <strain evidence="2 3">DSM 24875</strain>
    </source>
</reference>
<gene>
    <name evidence="2" type="ORF">DFR50_11196</name>
</gene>
<evidence type="ECO:0000259" key="1">
    <source>
        <dbReference type="Pfam" id="PF12724"/>
    </source>
</evidence>
<sequence>MRYGNVLPEARDFLAAYAAEDTVRPLALAVVNLVARDPARRTPETNPYLRKTLARYPLRPALAVAIAGRLNYPHYRFVDKQMIRLIMAMTGGVADGRSDIEYTDWGQVDDFAAAVAALA</sequence>
<dbReference type="InterPro" id="IPR029039">
    <property type="entry name" value="Flavoprotein-like_sf"/>
</dbReference>
<dbReference type="AlphaFoldDB" id="A0A366FGN6"/>
<keyword evidence="3" id="KW-1185">Reference proteome</keyword>
<organism evidence="2 3">
    <name type="scientific">Roseiarcus fermentans</name>
    <dbReference type="NCBI Taxonomy" id="1473586"/>
    <lineage>
        <taxon>Bacteria</taxon>
        <taxon>Pseudomonadati</taxon>
        <taxon>Pseudomonadota</taxon>
        <taxon>Alphaproteobacteria</taxon>
        <taxon>Hyphomicrobiales</taxon>
        <taxon>Roseiarcaceae</taxon>
        <taxon>Roseiarcus</taxon>
    </lineage>
</organism>
<evidence type="ECO:0000313" key="3">
    <source>
        <dbReference type="Proteomes" id="UP000253529"/>
    </source>
</evidence>
<dbReference type="GO" id="GO:0010181">
    <property type="term" value="F:FMN binding"/>
    <property type="evidence" value="ECO:0007669"/>
    <property type="project" value="TreeGrafter"/>
</dbReference>
<proteinExistence type="predicted"/>
<dbReference type="Proteomes" id="UP000253529">
    <property type="component" value="Unassembled WGS sequence"/>
</dbReference>
<accession>A0A366FGN6</accession>
<dbReference type="PANTHER" id="PTHR38030">
    <property type="entry name" value="PROTOPORPHYRINOGEN IX DEHYDROGENASE [MENAQUINONE]"/>
    <property type="match status" value="1"/>
</dbReference>
<dbReference type="Pfam" id="PF12724">
    <property type="entry name" value="Flavodoxin_5"/>
    <property type="match status" value="1"/>
</dbReference>
<dbReference type="GO" id="GO:0070819">
    <property type="term" value="F:menaquinone-dependent protoporphyrinogen oxidase activity"/>
    <property type="evidence" value="ECO:0007669"/>
    <property type="project" value="TreeGrafter"/>
</dbReference>
<dbReference type="InterPro" id="IPR026816">
    <property type="entry name" value="Flavodoxin_dom"/>
</dbReference>
<feature type="domain" description="Flavodoxin" evidence="1">
    <location>
        <begin position="2"/>
        <end position="93"/>
    </location>
</feature>
<protein>
    <submittedName>
        <fullName evidence="2">Flavodoxin-like protein</fullName>
    </submittedName>
</protein>
<dbReference type="GO" id="GO:0006783">
    <property type="term" value="P:heme biosynthetic process"/>
    <property type="evidence" value="ECO:0007669"/>
    <property type="project" value="TreeGrafter"/>
</dbReference>